<reference evidence="1" key="1">
    <citation type="submission" date="2014-09" db="EMBL/GenBank/DDBJ databases">
        <authorList>
            <person name="Magalhaes I.L.F."/>
            <person name="Oliveira U."/>
            <person name="Santos F.R."/>
            <person name="Vidigal T.H.D.A."/>
            <person name="Brescovit A.D."/>
            <person name="Santos A.J."/>
        </authorList>
    </citation>
    <scope>NUCLEOTIDE SEQUENCE</scope>
    <source>
        <tissue evidence="1">Shoot tissue taken approximately 20 cm above the soil surface</tissue>
    </source>
</reference>
<dbReference type="EMBL" id="GBRH01243109">
    <property type="protein sequence ID" value="JAD54786.1"/>
    <property type="molecule type" value="Transcribed_RNA"/>
</dbReference>
<organism evidence="1">
    <name type="scientific">Arundo donax</name>
    <name type="common">Giant reed</name>
    <name type="synonym">Donax arundinaceus</name>
    <dbReference type="NCBI Taxonomy" id="35708"/>
    <lineage>
        <taxon>Eukaryota</taxon>
        <taxon>Viridiplantae</taxon>
        <taxon>Streptophyta</taxon>
        <taxon>Embryophyta</taxon>
        <taxon>Tracheophyta</taxon>
        <taxon>Spermatophyta</taxon>
        <taxon>Magnoliopsida</taxon>
        <taxon>Liliopsida</taxon>
        <taxon>Poales</taxon>
        <taxon>Poaceae</taxon>
        <taxon>PACMAD clade</taxon>
        <taxon>Arundinoideae</taxon>
        <taxon>Arundineae</taxon>
        <taxon>Arundo</taxon>
    </lineage>
</organism>
<dbReference type="AlphaFoldDB" id="A0A0A9AUI1"/>
<protein>
    <submittedName>
        <fullName evidence="1">Uncharacterized protein</fullName>
    </submittedName>
</protein>
<accession>A0A0A9AUI1</accession>
<name>A0A0A9AUI1_ARUDO</name>
<reference evidence="1" key="2">
    <citation type="journal article" date="2015" name="Data Brief">
        <title>Shoot transcriptome of the giant reed, Arundo donax.</title>
        <authorList>
            <person name="Barrero R.A."/>
            <person name="Guerrero F.D."/>
            <person name="Moolhuijzen P."/>
            <person name="Goolsby J.A."/>
            <person name="Tidwell J."/>
            <person name="Bellgard S.E."/>
            <person name="Bellgard M.I."/>
        </authorList>
    </citation>
    <scope>NUCLEOTIDE SEQUENCE</scope>
    <source>
        <tissue evidence="1">Shoot tissue taken approximately 20 cm above the soil surface</tissue>
    </source>
</reference>
<evidence type="ECO:0000313" key="1">
    <source>
        <dbReference type="EMBL" id="JAD54786.1"/>
    </source>
</evidence>
<sequence>MFNSLKYLSIIRGENHPEKITKPSSEHRI</sequence>
<proteinExistence type="predicted"/>